<keyword evidence="1" id="KW-0472">Membrane</keyword>
<sequence length="55" mass="6671">MKDFIGHILLFISAVVYILLFRHGSSEGDIRTVIVLYWERYSFLNLWCYVWDDKQ</sequence>
<proteinExistence type="predicted"/>
<keyword evidence="1" id="KW-0812">Transmembrane</keyword>
<name>C0B7M1_9FIRM</name>
<dbReference type="AlphaFoldDB" id="C0B7M1"/>
<keyword evidence="1" id="KW-1133">Transmembrane helix</keyword>
<comment type="caution">
    <text evidence="2">The sequence shown here is derived from an EMBL/GenBank/DDBJ whole genome shotgun (WGS) entry which is preliminary data.</text>
</comment>
<feature type="transmembrane region" description="Helical" evidence="1">
    <location>
        <begin position="6"/>
        <end position="22"/>
    </location>
</feature>
<gene>
    <name evidence="2" type="ORF">COPCOM_01144</name>
</gene>
<protein>
    <submittedName>
        <fullName evidence="2">Uncharacterized protein</fullName>
    </submittedName>
</protein>
<dbReference type="HOGENOM" id="CLU_3024324_0_0_9"/>
<reference evidence="2 3" key="2">
    <citation type="submission" date="2009-03" db="EMBL/GenBank/DDBJ databases">
        <title>Draft genome sequence of Coprococcus comes (ATCC 27758).</title>
        <authorList>
            <person name="Sudarsanam P."/>
            <person name="Ley R."/>
            <person name="Guruge J."/>
            <person name="Turnbaugh P.J."/>
            <person name="Mahowald M."/>
            <person name="Liep D."/>
            <person name="Gordon J."/>
        </authorList>
    </citation>
    <scope>NUCLEOTIDE SEQUENCE [LARGE SCALE GENOMIC DNA]</scope>
    <source>
        <strain evidence="2 3">ATCC 27758</strain>
    </source>
</reference>
<dbReference type="EMBL" id="ABVR01000038">
    <property type="protein sequence ID" value="EEG90408.1"/>
    <property type="molecule type" value="Genomic_DNA"/>
</dbReference>
<evidence type="ECO:0000256" key="1">
    <source>
        <dbReference type="SAM" id="Phobius"/>
    </source>
</evidence>
<reference evidence="2 3" key="1">
    <citation type="submission" date="2009-02" db="EMBL/GenBank/DDBJ databases">
        <authorList>
            <person name="Fulton L."/>
            <person name="Clifton S."/>
            <person name="Fulton B."/>
            <person name="Xu J."/>
            <person name="Minx P."/>
            <person name="Pepin K.H."/>
            <person name="Johnson M."/>
            <person name="Bhonagiri V."/>
            <person name="Nash W.E."/>
            <person name="Mardis E.R."/>
            <person name="Wilson R.K."/>
        </authorList>
    </citation>
    <scope>NUCLEOTIDE SEQUENCE [LARGE SCALE GENOMIC DNA]</scope>
    <source>
        <strain evidence="2 3">ATCC 27758</strain>
    </source>
</reference>
<dbReference type="Proteomes" id="UP000003793">
    <property type="component" value="Unassembled WGS sequence"/>
</dbReference>
<evidence type="ECO:0000313" key="2">
    <source>
        <dbReference type="EMBL" id="EEG90408.1"/>
    </source>
</evidence>
<accession>C0B7M1</accession>
<evidence type="ECO:0000313" key="3">
    <source>
        <dbReference type="Proteomes" id="UP000003793"/>
    </source>
</evidence>
<organism evidence="2 3">
    <name type="scientific">Coprococcus comes ATCC 27758</name>
    <dbReference type="NCBI Taxonomy" id="470146"/>
    <lineage>
        <taxon>Bacteria</taxon>
        <taxon>Bacillati</taxon>
        <taxon>Bacillota</taxon>
        <taxon>Clostridia</taxon>
        <taxon>Lachnospirales</taxon>
        <taxon>Lachnospiraceae</taxon>
        <taxon>Coprococcus</taxon>
    </lineage>
</organism>